<evidence type="ECO:0000256" key="2">
    <source>
        <dbReference type="ARBA" id="ARBA00006555"/>
    </source>
</evidence>
<feature type="domain" description="TonB C-terminal" evidence="11">
    <location>
        <begin position="56"/>
        <end position="139"/>
    </location>
</feature>
<evidence type="ECO:0000256" key="7">
    <source>
        <dbReference type="ARBA" id="ARBA00022927"/>
    </source>
</evidence>
<keyword evidence="4" id="KW-1003">Cell membrane</keyword>
<name>A0A7G7GCM9_9BACT</name>
<dbReference type="InterPro" id="IPR051045">
    <property type="entry name" value="TonB-dependent_transducer"/>
</dbReference>
<evidence type="ECO:0000313" key="12">
    <source>
        <dbReference type="EMBL" id="QNF34913.1"/>
    </source>
</evidence>
<proteinExistence type="inferred from homology"/>
<dbReference type="GO" id="GO:0031992">
    <property type="term" value="F:energy transducer activity"/>
    <property type="evidence" value="ECO:0007669"/>
    <property type="project" value="TreeGrafter"/>
</dbReference>
<feature type="chain" id="PRO_5028815773" evidence="10">
    <location>
        <begin position="21"/>
        <end position="139"/>
    </location>
</feature>
<dbReference type="EMBL" id="CP055156">
    <property type="protein sequence ID" value="QNF34913.1"/>
    <property type="molecule type" value="Genomic_DNA"/>
</dbReference>
<dbReference type="GO" id="GO:0015031">
    <property type="term" value="P:protein transport"/>
    <property type="evidence" value="ECO:0007669"/>
    <property type="project" value="UniProtKB-KW"/>
</dbReference>
<gene>
    <name evidence="12" type="ORF">HUW51_20105</name>
</gene>
<keyword evidence="6" id="KW-0812">Transmembrane</keyword>
<dbReference type="PANTHER" id="PTHR33446">
    <property type="entry name" value="PROTEIN TONB-RELATED"/>
    <property type="match status" value="1"/>
</dbReference>
<dbReference type="PANTHER" id="PTHR33446:SF2">
    <property type="entry name" value="PROTEIN TONB"/>
    <property type="match status" value="1"/>
</dbReference>
<evidence type="ECO:0000256" key="3">
    <source>
        <dbReference type="ARBA" id="ARBA00022448"/>
    </source>
</evidence>
<dbReference type="Pfam" id="PF03544">
    <property type="entry name" value="TonB_C"/>
    <property type="match status" value="1"/>
</dbReference>
<keyword evidence="3" id="KW-0813">Transport</keyword>
<dbReference type="RefSeq" id="WP_185271406.1">
    <property type="nucleotide sequence ID" value="NZ_CP055156.1"/>
</dbReference>
<evidence type="ECO:0000259" key="11">
    <source>
        <dbReference type="PROSITE" id="PS52015"/>
    </source>
</evidence>
<evidence type="ECO:0000256" key="5">
    <source>
        <dbReference type="ARBA" id="ARBA00022519"/>
    </source>
</evidence>
<evidence type="ECO:0000256" key="1">
    <source>
        <dbReference type="ARBA" id="ARBA00004383"/>
    </source>
</evidence>
<evidence type="ECO:0000256" key="4">
    <source>
        <dbReference type="ARBA" id="ARBA00022475"/>
    </source>
</evidence>
<keyword evidence="7" id="KW-0653">Protein transport</keyword>
<evidence type="ECO:0000313" key="13">
    <source>
        <dbReference type="Proteomes" id="UP000515237"/>
    </source>
</evidence>
<comment type="subcellular location">
    <subcellularLocation>
        <location evidence="1">Cell inner membrane</location>
        <topology evidence="1">Single-pass membrane protein</topology>
        <orientation evidence="1">Periplasmic side</orientation>
    </subcellularLocation>
</comment>
<accession>A0A7G7GCM9</accession>
<dbReference type="InterPro" id="IPR006260">
    <property type="entry name" value="TonB/TolA_C"/>
</dbReference>
<evidence type="ECO:0000256" key="9">
    <source>
        <dbReference type="ARBA" id="ARBA00023136"/>
    </source>
</evidence>
<dbReference type="AlphaFoldDB" id="A0A7G7GCM9"/>
<dbReference type="SUPFAM" id="SSF74653">
    <property type="entry name" value="TolA/TonB C-terminal domain"/>
    <property type="match status" value="1"/>
</dbReference>
<feature type="signal peptide" evidence="10">
    <location>
        <begin position="1"/>
        <end position="20"/>
    </location>
</feature>
<comment type="similarity">
    <text evidence="2">Belongs to the TonB family.</text>
</comment>
<keyword evidence="10" id="KW-0732">Signal</keyword>
<dbReference type="PROSITE" id="PS52015">
    <property type="entry name" value="TONB_CTD"/>
    <property type="match status" value="1"/>
</dbReference>
<keyword evidence="13" id="KW-1185">Reference proteome</keyword>
<dbReference type="Proteomes" id="UP000515237">
    <property type="component" value="Chromosome"/>
</dbReference>
<reference evidence="12 13" key="1">
    <citation type="journal article" date="2018" name="Int. J. Syst. Evol. Microbiol.">
        <title>Adhaeribacter swui sp. nov., isolated from wet mud.</title>
        <authorList>
            <person name="Kim D.U."/>
            <person name="Kim K.W."/>
            <person name="Kang M.S."/>
            <person name="Kim J.Y."/>
            <person name="Jang J.H."/>
            <person name="Kim M.K."/>
        </authorList>
    </citation>
    <scope>NUCLEOTIDE SEQUENCE [LARGE SCALE GENOMIC DNA]</scope>
    <source>
        <strain evidence="12 13">KCTC 52873</strain>
    </source>
</reference>
<dbReference type="InterPro" id="IPR037682">
    <property type="entry name" value="TonB_C"/>
</dbReference>
<keyword evidence="9" id="KW-0472">Membrane</keyword>
<keyword evidence="5" id="KW-0997">Cell inner membrane</keyword>
<protein>
    <submittedName>
        <fullName evidence="12">Energy transducer TonB</fullName>
    </submittedName>
</protein>
<sequence length="139" mass="14997">MRLKLSISILSFAFFAAANAVNAQTTPATEAPQTTEAPKNKVGVDKALPFAQFYEGGQTAMYDFIAKEMQYPALAKRNRIMGQVIIGFTMNDDGTVANAKILKNIGGGCGDEALRVVKLLKFNAPGFASNYSIPINFKL</sequence>
<dbReference type="GO" id="GO:0098797">
    <property type="term" value="C:plasma membrane protein complex"/>
    <property type="evidence" value="ECO:0007669"/>
    <property type="project" value="TreeGrafter"/>
</dbReference>
<evidence type="ECO:0000256" key="8">
    <source>
        <dbReference type="ARBA" id="ARBA00022989"/>
    </source>
</evidence>
<evidence type="ECO:0000256" key="6">
    <source>
        <dbReference type="ARBA" id="ARBA00022692"/>
    </source>
</evidence>
<dbReference type="GO" id="GO:0055085">
    <property type="term" value="P:transmembrane transport"/>
    <property type="evidence" value="ECO:0007669"/>
    <property type="project" value="InterPro"/>
</dbReference>
<dbReference type="Gene3D" id="3.30.1150.10">
    <property type="match status" value="1"/>
</dbReference>
<dbReference type="KEGG" id="aswu:HUW51_20105"/>
<dbReference type="NCBIfam" id="TIGR01352">
    <property type="entry name" value="tonB_Cterm"/>
    <property type="match status" value="1"/>
</dbReference>
<organism evidence="12 13">
    <name type="scientific">Adhaeribacter swui</name>
    <dbReference type="NCBI Taxonomy" id="2086471"/>
    <lineage>
        <taxon>Bacteria</taxon>
        <taxon>Pseudomonadati</taxon>
        <taxon>Bacteroidota</taxon>
        <taxon>Cytophagia</taxon>
        <taxon>Cytophagales</taxon>
        <taxon>Hymenobacteraceae</taxon>
        <taxon>Adhaeribacter</taxon>
    </lineage>
</organism>
<evidence type="ECO:0000256" key="10">
    <source>
        <dbReference type="SAM" id="SignalP"/>
    </source>
</evidence>
<keyword evidence="8" id="KW-1133">Transmembrane helix</keyword>